<proteinExistence type="predicted"/>
<dbReference type="EMBL" id="GBXM01034441">
    <property type="protein sequence ID" value="JAH74136.1"/>
    <property type="molecule type" value="Transcribed_RNA"/>
</dbReference>
<reference evidence="1" key="2">
    <citation type="journal article" date="2015" name="Fish Shellfish Immunol.">
        <title>Early steps in the European eel (Anguilla anguilla)-Vibrio vulnificus interaction in the gills: Role of the RtxA13 toxin.</title>
        <authorList>
            <person name="Callol A."/>
            <person name="Pajuelo D."/>
            <person name="Ebbesson L."/>
            <person name="Teles M."/>
            <person name="MacKenzie S."/>
            <person name="Amaro C."/>
        </authorList>
    </citation>
    <scope>NUCLEOTIDE SEQUENCE</scope>
</reference>
<organism evidence="1">
    <name type="scientific">Anguilla anguilla</name>
    <name type="common">European freshwater eel</name>
    <name type="synonym">Muraena anguilla</name>
    <dbReference type="NCBI Taxonomy" id="7936"/>
    <lineage>
        <taxon>Eukaryota</taxon>
        <taxon>Metazoa</taxon>
        <taxon>Chordata</taxon>
        <taxon>Craniata</taxon>
        <taxon>Vertebrata</taxon>
        <taxon>Euteleostomi</taxon>
        <taxon>Actinopterygii</taxon>
        <taxon>Neopterygii</taxon>
        <taxon>Teleostei</taxon>
        <taxon>Anguilliformes</taxon>
        <taxon>Anguillidae</taxon>
        <taxon>Anguilla</taxon>
    </lineage>
</organism>
<name>A0A0E9ULZ0_ANGAN</name>
<sequence length="20" mass="2262">MRSFCSVFSCRCSSSWVDSS</sequence>
<evidence type="ECO:0000313" key="1">
    <source>
        <dbReference type="EMBL" id="JAH66807.1"/>
    </source>
</evidence>
<dbReference type="AlphaFoldDB" id="A0A0E9ULZ0"/>
<protein>
    <submittedName>
        <fullName evidence="1">Uncharacterized protein</fullName>
    </submittedName>
</protein>
<reference evidence="1" key="1">
    <citation type="submission" date="2014-11" db="EMBL/GenBank/DDBJ databases">
        <authorList>
            <person name="Amaro Gonzalez C."/>
        </authorList>
    </citation>
    <scope>NUCLEOTIDE SEQUENCE</scope>
</reference>
<dbReference type="EMBL" id="GBXM01041770">
    <property type="protein sequence ID" value="JAH66807.1"/>
    <property type="molecule type" value="Transcribed_RNA"/>
</dbReference>
<accession>A0A0E9ULZ0</accession>